<organism evidence="2 3">
    <name type="scientific">Ruficoccus amylovorans</name>
    <dbReference type="NCBI Taxonomy" id="1804625"/>
    <lineage>
        <taxon>Bacteria</taxon>
        <taxon>Pseudomonadati</taxon>
        <taxon>Verrucomicrobiota</taxon>
        <taxon>Opitutia</taxon>
        <taxon>Puniceicoccales</taxon>
        <taxon>Cerasicoccaceae</taxon>
        <taxon>Ruficoccus</taxon>
    </lineage>
</organism>
<dbReference type="InterPro" id="IPR010985">
    <property type="entry name" value="Ribbon_hlx_hlx"/>
</dbReference>
<proteinExistence type="predicted"/>
<dbReference type="CDD" id="cd22231">
    <property type="entry name" value="RHH_NikR_HicB-like"/>
    <property type="match status" value="1"/>
</dbReference>
<dbReference type="GO" id="GO:0006355">
    <property type="term" value="P:regulation of DNA-templated transcription"/>
    <property type="evidence" value="ECO:0007669"/>
    <property type="project" value="InterPro"/>
</dbReference>
<dbReference type="SUPFAM" id="SSF47598">
    <property type="entry name" value="Ribbon-helix-helix"/>
    <property type="match status" value="1"/>
</dbReference>
<dbReference type="Pfam" id="PF01402">
    <property type="entry name" value="RHH_1"/>
    <property type="match status" value="1"/>
</dbReference>
<comment type="caution">
    <text evidence="2">The sequence shown here is derived from an EMBL/GenBank/DDBJ whole genome shotgun (WGS) entry which is preliminary data.</text>
</comment>
<evidence type="ECO:0000313" key="3">
    <source>
        <dbReference type="Proteomes" id="UP000546464"/>
    </source>
</evidence>
<protein>
    <submittedName>
        <fullName evidence="2">Ribbon-helix-helix protein, CopG family</fullName>
    </submittedName>
</protein>
<sequence>MKIISASVKEKGLSISTLHMAQRKQNHGRAPGKTQISISLPQNLVERIDKLAEEENRNRSNYIATHLERLADGVVASEPAAAFKTARKK</sequence>
<gene>
    <name evidence="2" type="ORF">H5P28_19155</name>
</gene>
<dbReference type="RefSeq" id="WP_185677300.1">
    <property type="nucleotide sequence ID" value="NZ_JACHVB010000064.1"/>
</dbReference>
<dbReference type="Gene3D" id="1.10.1220.10">
    <property type="entry name" value="Met repressor-like"/>
    <property type="match status" value="1"/>
</dbReference>
<dbReference type="Proteomes" id="UP000546464">
    <property type="component" value="Unassembled WGS sequence"/>
</dbReference>
<evidence type="ECO:0000259" key="1">
    <source>
        <dbReference type="Pfam" id="PF01402"/>
    </source>
</evidence>
<dbReference type="InterPro" id="IPR002145">
    <property type="entry name" value="CopG"/>
</dbReference>
<feature type="domain" description="Ribbon-helix-helix protein CopG" evidence="1">
    <location>
        <begin position="35"/>
        <end position="60"/>
    </location>
</feature>
<evidence type="ECO:0000313" key="2">
    <source>
        <dbReference type="EMBL" id="MBC2596392.1"/>
    </source>
</evidence>
<reference evidence="2 3" key="1">
    <citation type="submission" date="2020-07" db="EMBL/GenBank/DDBJ databases">
        <authorList>
            <person name="Feng X."/>
        </authorList>
    </citation>
    <scope>NUCLEOTIDE SEQUENCE [LARGE SCALE GENOMIC DNA]</scope>
    <source>
        <strain evidence="2 3">JCM31066</strain>
    </source>
</reference>
<dbReference type="EMBL" id="JACHVB010000064">
    <property type="protein sequence ID" value="MBC2596392.1"/>
    <property type="molecule type" value="Genomic_DNA"/>
</dbReference>
<accession>A0A842HIZ5</accession>
<keyword evidence="3" id="KW-1185">Reference proteome</keyword>
<dbReference type="AlphaFoldDB" id="A0A842HIZ5"/>
<name>A0A842HIZ5_9BACT</name>
<dbReference type="InterPro" id="IPR013321">
    <property type="entry name" value="Arc_rbn_hlx_hlx"/>
</dbReference>